<keyword evidence="10" id="KW-0597">Phosphoprotein</keyword>
<keyword evidence="17" id="KW-0729">SH3-binding</keyword>
<name>A0A8U0NUH6_MUSPF</name>
<dbReference type="InterPro" id="IPR028889">
    <property type="entry name" value="USP"/>
</dbReference>
<organism evidence="30 31">
    <name type="scientific">Mustela putorius furo</name>
    <name type="common">European domestic ferret</name>
    <name type="synonym">Mustela furo</name>
    <dbReference type="NCBI Taxonomy" id="9669"/>
    <lineage>
        <taxon>Eukaryota</taxon>
        <taxon>Metazoa</taxon>
        <taxon>Chordata</taxon>
        <taxon>Craniata</taxon>
        <taxon>Vertebrata</taxon>
        <taxon>Euteleostomi</taxon>
        <taxon>Mammalia</taxon>
        <taxon>Eutheria</taxon>
        <taxon>Laurasiatheria</taxon>
        <taxon>Carnivora</taxon>
        <taxon>Caniformia</taxon>
        <taxon>Musteloidea</taxon>
        <taxon>Mustelidae</taxon>
        <taxon>Mustelinae</taxon>
        <taxon>Mustela</taxon>
    </lineage>
</organism>
<comment type="subunit">
    <text evidence="21">Forms a ternary complex with RNF128 and OTUB1. Interacts (via C-terminal UCH catalytic domain) with OTUB1 isoform 1. Interacts with STAM2 (via SH3 domain). Interacts with DNAJB3, EGFR, EPS15, RASGRF1, RNF41, YWHAE, YWHAG and YWHAZ. Interacts with NBR1, RASGRF1, RNF41 and IST1. Associates with the ESCRT-0 complex and with microtubules. Interacts with BIRC6/bruce and KIF23/MKLP1.</text>
</comment>
<evidence type="ECO:0000256" key="7">
    <source>
        <dbReference type="ARBA" id="ARBA00012759"/>
    </source>
</evidence>
<dbReference type="FunFam" id="3.90.70.10:FF:000025">
    <property type="entry name" value="Putative ubiquitin carboxyl-terminal hydrolase 8"/>
    <property type="match status" value="1"/>
</dbReference>
<evidence type="ECO:0000313" key="30">
    <source>
        <dbReference type="Proteomes" id="UP000000715"/>
    </source>
</evidence>
<keyword evidence="8" id="KW-1003">Cell membrane</keyword>
<dbReference type="PROSITE" id="PS00972">
    <property type="entry name" value="USP_1"/>
    <property type="match status" value="1"/>
</dbReference>
<dbReference type="FunFam" id="1.20.58.80:FF:000011">
    <property type="entry name" value="Ubiquitin carboxyl-terminal hydrolase 8"/>
    <property type="match status" value="1"/>
</dbReference>
<dbReference type="PROSITE" id="PS00973">
    <property type="entry name" value="USP_2"/>
    <property type="match status" value="1"/>
</dbReference>
<evidence type="ECO:0000256" key="8">
    <source>
        <dbReference type="ARBA" id="ARBA00022475"/>
    </source>
</evidence>
<evidence type="ECO:0000256" key="22">
    <source>
        <dbReference type="ARBA" id="ARBA00070641"/>
    </source>
</evidence>
<sequence>MPAVASVPKELYLSSSLKDLNKKTEVKPEKISTRNYVQSALKIFKTAEECRLDRDEEKAYVLYMKYVTVYNLIKKRPDFKQQQDYFHSILGLANIKKAIEEAERLSESLKLRYEEAEVRKKLEEKDRQEEEQLQKQKRHEAGREDGGTSPKSSLENVMDSRDKTQKINGEKSEKSETTEKGTITAKELYTMMMDENISLIIMDARRMQDYQDSHISNSLSVPEEAIRPGVTASWIEAKLPDDSKDTWKKRGNVEYVVLLDWFSSTKDLQLGTILRSLKDALFKWESKTVLRNEPLVLEGGYENWLLCYPQYTTNAKVTPPPRGKNEEVSISLDFTYPSLEESVPSKPTARMPPPSVEVDENRELINDQDERMATLNIPTPAESIAASKSDVLPIIQPVPIIKNVPQFDRTKKPAVRLPEDHRIKSENKDHEQQSPKDGKVVPDRSTKPVFPPPTAMLTDEEKARIHAETALLMEKNRQEKELRERQQEEQKEKLRREEQEQKARKKQEAEENEITEKQQKAKEEMEKRESEAKKEDKETSAKRGREITGVKRQSKSEHETTDAKKSAEDRDKRCPTPELQQKAVGDVPHASVAGDSNSVKAREPLTRARSEEMGRIVPGLPSGWAKFLDPITGTFRYYHSPTNTVHMYPPEMAPSSAPPSTPPTHKAKPQIPAERDREPSKLKRSYSSPDITQAIQEEEKRKPTVTPAVNRENKPTCYPKAEITRLSASQIRNLNPVFGGSGPALTGLRNLGNTCYMNSILQCLCNAPHLADYFNRNCYQDDINRSNLLGHKGEVAEEFGIIMKALWTGQYRYISPKDFKITIGKINDQFAGYSQQDSQELLLFLMDGLHEDLNKADNRKRHKEENNDHLDDFKAAEHAWQKHKQLNESIIVALFQGQFKSTVQCLTCHKKSRTFEAFMYLSLPLASTSKCTLQDCLRLFSKEEKLTDNNRFYCSHCRTRRDSLKKIEIWKLPPVLLVHLKRFSYDGRWKQKLQTSVDFPLENLDLSQYVIGPKNNLKKYNLFSVSNHYGGLDGGHYTAYCKNAARQRWFKFDDHEVSDISVSSVKSSAAYILFYTSLGPRATDVAT</sequence>
<dbReference type="FunFam" id="3.40.250.10:FF:000017">
    <property type="entry name" value="ubiquitin carboxyl-terminal hydrolase 8"/>
    <property type="match status" value="1"/>
</dbReference>
<keyword evidence="11" id="KW-0645">Protease</keyword>
<dbReference type="InterPro" id="IPR038765">
    <property type="entry name" value="Papain-like_cys_pep_sf"/>
</dbReference>
<dbReference type="InterPro" id="IPR001394">
    <property type="entry name" value="Peptidase_C19_UCH"/>
</dbReference>
<dbReference type="GO" id="GO:0017124">
    <property type="term" value="F:SH3 domain binding"/>
    <property type="evidence" value="ECO:0007669"/>
    <property type="project" value="UniProtKB-KW"/>
</dbReference>
<evidence type="ECO:0000313" key="31">
    <source>
        <dbReference type="RefSeq" id="XP_012913142.1"/>
    </source>
</evidence>
<evidence type="ECO:0000256" key="24">
    <source>
        <dbReference type="ARBA" id="ARBA00077311"/>
    </source>
</evidence>
<feature type="compositionally biased region" description="Basic and acidic residues" evidence="27">
    <location>
        <begin position="474"/>
        <end position="575"/>
    </location>
</feature>
<dbReference type="Proteomes" id="UP000000715">
    <property type="component" value="Unplaced"/>
</dbReference>
<dbReference type="OrthoDB" id="292964at2759"/>
<comment type="similarity">
    <text evidence="6">Belongs to the peptidase C19 family.</text>
</comment>
<evidence type="ECO:0000256" key="6">
    <source>
        <dbReference type="ARBA" id="ARBA00009085"/>
    </source>
</evidence>
<feature type="domain" description="USP" evidence="29">
    <location>
        <begin position="746"/>
        <end position="1078"/>
    </location>
</feature>
<evidence type="ECO:0000256" key="21">
    <source>
        <dbReference type="ARBA" id="ARBA00063318"/>
    </source>
</evidence>
<dbReference type="GO" id="GO:0010008">
    <property type="term" value="C:endosome membrane"/>
    <property type="evidence" value="ECO:0007669"/>
    <property type="project" value="UniProtKB-SubCell"/>
</dbReference>
<dbReference type="GO" id="GO:0005886">
    <property type="term" value="C:plasma membrane"/>
    <property type="evidence" value="ECO:0007669"/>
    <property type="project" value="UniProtKB-SubCell"/>
</dbReference>
<evidence type="ECO:0000256" key="23">
    <source>
        <dbReference type="ARBA" id="ARBA00076185"/>
    </source>
</evidence>
<dbReference type="SUPFAM" id="SSF54001">
    <property type="entry name" value="Cysteine proteinases"/>
    <property type="match status" value="1"/>
</dbReference>
<feature type="compositionally biased region" description="Polar residues" evidence="27">
    <location>
        <begin position="685"/>
        <end position="695"/>
    </location>
</feature>
<evidence type="ECO:0000256" key="13">
    <source>
        <dbReference type="ARBA" id="ARBA00022786"/>
    </source>
</evidence>
<dbReference type="CDD" id="cd22265">
    <property type="entry name" value="UDM1_RNF168"/>
    <property type="match status" value="1"/>
</dbReference>
<feature type="region of interest" description="Disordered" evidence="27">
    <location>
        <begin position="411"/>
        <end position="616"/>
    </location>
</feature>
<dbReference type="GO" id="GO:0004843">
    <property type="term" value="F:cysteine-type deubiquitinase activity"/>
    <property type="evidence" value="ECO:0007669"/>
    <property type="project" value="UniProtKB-EC"/>
</dbReference>
<evidence type="ECO:0000256" key="12">
    <source>
        <dbReference type="ARBA" id="ARBA00022753"/>
    </source>
</evidence>
<dbReference type="Gene3D" id="3.90.70.10">
    <property type="entry name" value="Cysteine proteinases"/>
    <property type="match status" value="1"/>
</dbReference>
<evidence type="ECO:0000256" key="27">
    <source>
        <dbReference type="SAM" id="MobiDB-lite"/>
    </source>
</evidence>
<dbReference type="SUPFAM" id="SSF52821">
    <property type="entry name" value="Rhodanese/Cell cycle control phosphatase"/>
    <property type="match status" value="1"/>
</dbReference>
<dbReference type="PROSITE" id="PS50235">
    <property type="entry name" value="USP_3"/>
    <property type="match status" value="1"/>
</dbReference>
<dbReference type="PANTHER" id="PTHR21646">
    <property type="entry name" value="UBIQUITIN CARBOXYL-TERMINAL HYDROLASE"/>
    <property type="match status" value="1"/>
</dbReference>
<keyword evidence="16" id="KW-0832">Ubl conjugation</keyword>
<dbReference type="Pfam" id="PF00581">
    <property type="entry name" value="Rhodanese"/>
    <property type="match status" value="1"/>
</dbReference>
<keyword evidence="30" id="KW-1185">Reference proteome</keyword>
<dbReference type="Pfam" id="PF20625">
    <property type="entry name" value="WW_USP8"/>
    <property type="match status" value="1"/>
</dbReference>
<dbReference type="InterPro" id="IPR001763">
    <property type="entry name" value="Rhodanese-like_dom"/>
</dbReference>
<evidence type="ECO:0000256" key="3">
    <source>
        <dbReference type="ARBA" id="ARBA00004202"/>
    </source>
</evidence>
<dbReference type="GO" id="GO:0016579">
    <property type="term" value="P:protein deubiquitination"/>
    <property type="evidence" value="ECO:0007669"/>
    <property type="project" value="InterPro"/>
</dbReference>
<evidence type="ECO:0000256" key="17">
    <source>
        <dbReference type="ARBA" id="ARBA00023036"/>
    </source>
</evidence>
<dbReference type="Gene3D" id="3.40.250.10">
    <property type="entry name" value="Rhodanese-like domain"/>
    <property type="match status" value="1"/>
</dbReference>
<evidence type="ECO:0000256" key="1">
    <source>
        <dbReference type="ARBA" id="ARBA00000707"/>
    </source>
</evidence>
<evidence type="ECO:0000256" key="19">
    <source>
        <dbReference type="ARBA" id="ARBA00023242"/>
    </source>
</evidence>
<feature type="compositionally biased region" description="Basic and acidic residues" evidence="27">
    <location>
        <begin position="417"/>
        <end position="446"/>
    </location>
</feature>
<dbReference type="GO" id="GO:0005634">
    <property type="term" value="C:nucleus"/>
    <property type="evidence" value="ECO:0007669"/>
    <property type="project" value="UniProtKB-SubCell"/>
</dbReference>
<keyword evidence="19" id="KW-0539">Nucleus</keyword>
<dbReference type="GO" id="GO:0005829">
    <property type="term" value="C:cytosol"/>
    <property type="evidence" value="ECO:0007669"/>
    <property type="project" value="UniProtKB-ARBA"/>
</dbReference>
<dbReference type="SMART" id="SM00450">
    <property type="entry name" value="RHOD"/>
    <property type="match status" value="1"/>
</dbReference>
<keyword evidence="13" id="KW-0833">Ubl conjugation pathway</keyword>
<gene>
    <name evidence="31" type="primary">USP8</name>
</gene>
<dbReference type="GO" id="GO:0030496">
    <property type="term" value="C:midbody"/>
    <property type="evidence" value="ECO:0007669"/>
    <property type="project" value="UniProtKB-ARBA"/>
</dbReference>
<feature type="compositionally biased region" description="Basic and acidic residues" evidence="27">
    <location>
        <begin position="120"/>
        <end position="146"/>
    </location>
</feature>
<keyword evidence="12" id="KW-0967">Endosome</keyword>
<feature type="region of interest" description="Disordered" evidence="27">
    <location>
        <begin position="648"/>
        <end position="713"/>
    </location>
</feature>
<dbReference type="PANTHER" id="PTHR21646:SF27">
    <property type="entry name" value="UBIQUITIN CARBOXYL-TERMINAL HYDROLASE 8"/>
    <property type="match status" value="1"/>
</dbReference>
<dbReference type="Gene3D" id="1.20.58.80">
    <property type="entry name" value="Phosphotransferase system, lactose/cellobiose-type IIA subunit"/>
    <property type="match status" value="1"/>
</dbReference>
<evidence type="ECO:0000256" key="9">
    <source>
        <dbReference type="ARBA" id="ARBA00022490"/>
    </source>
</evidence>
<accession>A0A8U0NUH6</accession>
<feature type="compositionally biased region" description="Basic and acidic residues" evidence="27">
    <location>
        <begin position="600"/>
        <end position="614"/>
    </location>
</feature>
<dbReference type="RefSeq" id="XP_012913142.1">
    <property type="nucleotide sequence ID" value="XM_013057688.2"/>
</dbReference>
<evidence type="ECO:0000256" key="11">
    <source>
        <dbReference type="ARBA" id="ARBA00022670"/>
    </source>
</evidence>
<dbReference type="EC" id="3.4.19.12" evidence="7"/>
<dbReference type="InterPro" id="IPR050185">
    <property type="entry name" value="Ub_carboxyl-term_hydrolase"/>
</dbReference>
<evidence type="ECO:0000256" key="16">
    <source>
        <dbReference type="ARBA" id="ARBA00022843"/>
    </source>
</evidence>
<evidence type="ECO:0000256" key="2">
    <source>
        <dbReference type="ARBA" id="ARBA00004123"/>
    </source>
</evidence>
<evidence type="ECO:0000256" key="5">
    <source>
        <dbReference type="ARBA" id="ARBA00004496"/>
    </source>
</evidence>
<dbReference type="Pfam" id="PF00443">
    <property type="entry name" value="UCH"/>
    <property type="match status" value="1"/>
</dbReference>
<evidence type="ECO:0000256" key="25">
    <source>
        <dbReference type="ARBA" id="ARBA00078426"/>
    </source>
</evidence>
<evidence type="ECO:0000259" key="29">
    <source>
        <dbReference type="PROSITE" id="PS50235"/>
    </source>
</evidence>
<feature type="region of interest" description="Disordered" evidence="27">
    <location>
        <begin position="120"/>
        <end position="180"/>
    </location>
</feature>
<keyword evidence="9" id="KW-0963">Cytoplasm</keyword>
<evidence type="ECO:0000256" key="10">
    <source>
        <dbReference type="ARBA" id="ARBA00022553"/>
    </source>
</evidence>
<keyword evidence="20" id="KW-0131">Cell cycle</keyword>
<keyword evidence="15" id="KW-0788">Thiol protease</keyword>
<dbReference type="InterPro" id="IPR048498">
    <property type="entry name" value="WW_USP8"/>
</dbReference>
<protein>
    <recommendedName>
        <fullName evidence="22">Ubiquitin carboxyl-terminal hydrolase 8</fullName>
        <ecNumber evidence="7">3.4.19.12</ecNumber>
    </recommendedName>
    <alternativeName>
        <fullName evidence="24">Deubiquitinating enzyme 8</fullName>
    </alternativeName>
    <alternativeName>
        <fullName evidence="26">Ubiquitin isopeptidase Y</fullName>
    </alternativeName>
    <alternativeName>
        <fullName evidence="23">Ubiquitin thioesterase 8</fullName>
    </alternativeName>
    <alternativeName>
        <fullName evidence="25">Ubiquitin-specific-processing protease 8</fullName>
    </alternativeName>
</protein>
<dbReference type="PROSITE" id="PS50206">
    <property type="entry name" value="RHODANESE_3"/>
    <property type="match status" value="1"/>
</dbReference>
<dbReference type="GO" id="GO:0006508">
    <property type="term" value="P:proteolysis"/>
    <property type="evidence" value="ECO:0007669"/>
    <property type="project" value="UniProtKB-KW"/>
</dbReference>
<evidence type="ECO:0000256" key="14">
    <source>
        <dbReference type="ARBA" id="ARBA00022801"/>
    </source>
</evidence>
<evidence type="ECO:0000256" key="4">
    <source>
        <dbReference type="ARBA" id="ARBA00004481"/>
    </source>
</evidence>
<evidence type="ECO:0000259" key="28">
    <source>
        <dbReference type="PROSITE" id="PS50206"/>
    </source>
</evidence>
<evidence type="ECO:0000256" key="15">
    <source>
        <dbReference type="ARBA" id="ARBA00022807"/>
    </source>
</evidence>
<reference evidence="31" key="1">
    <citation type="submission" date="2025-08" db="UniProtKB">
        <authorList>
            <consortium name="RefSeq"/>
        </authorList>
    </citation>
    <scope>IDENTIFICATION</scope>
    <source>
        <tissue evidence="31">Brain</tissue>
    </source>
</reference>
<dbReference type="GeneID" id="101690088"/>
<dbReference type="CTD" id="9101"/>
<comment type="subcellular location">
    <subcellularLocation>
        <location evidence="3">Cell membrane</location>
        <topology evidence="3">Peripheral membrane protein</topology>
    </subcellularLocation>
    <subcellularLocation>
        <location evidence="5">Cytoplasm</location>
    </subcellularLocation>
    <subcellularLocation>
        <location evidence="4">Endosome membrane</location>
        <topology evidence="4">Peripheral membrane protein</topology>
    </subcellularLocation>
    <subcellularLocation>
        <location evidence="2">Nucleus</location>
    </subcellularLocation>
</comment>
<evidence type="ECO:0000256" key="18">
    <source>
        <dbReference type="ARBA" id="ARBA00023136"/>
    </source>
</evidence>
<proteinExistence type="inferred from homology"/>
<dbReference type="Pfam" id="PF08969">
    <property type="entry name" value="USP8_dimer"/>
    <property type="match status" value="1"/>
</dbReference>
<keyword evidence="18" id="KW-0472">Membrane</keyword>
<evidence type="ECO:0000256" key="26">
    <source>
        <dbReference type="ARBA" id="ARBA00082456"/>
    </source>
</evidence>
<evidence type="ECO:0000256" key="20">
    <source>
        <dbReference type="ARBA" id="ARBA00023306"/>
    </source>
</evidence>
<feature type="domain" description="Rhodanese" evidence="28">
    <location>
        <begin position="195"/>
        <end position="313"/>
    </location>
</feature>
<dbReference type="InterPro" id="IPR036873">
    <property type="entry name" value="Rhodanese-like_dom_sf"/>
</dbReference>
<dbReference type="AlphaFoldDB" id="A0A8U0NUH6"/>
<keyword evidence="14 31" id="KW-0378">Hydrolase</keyword>
<dbReference type="InterPro" id="IPR018200">
    <property type="entry name" value="USP_CS"/>
</dbReference>
<feature type="compositionally biased region" description="Basic and acidic residues" evidence="27">
    <location>
        <begin position="158"/>
        <end position="179"/>
    </location>
</feature>
<dbReference type="SUPFAM" id="SSF140856">
    <property type="entry name" value="USP8 N-terminal domain-like"/>
    <property type="match status" value="1"/>
</dbReference>
<comment type="catalytic activity">
    <reaction evidence="1">
        <text>Thiol-dependent hydrolysis of ester, thioester, amide, peptide and isopeptide bonds formed by the C-terminal Gly of ubiquitin (a 76-residue protein attached to proteins as an intracellular targeting signal).</text>
        <dbReference type="EC" id="3.4.19.12"/>
    </reaction>
</comment>
<dbReference type="CDD" id="cd02674">
    <property type="entry name" value="Peptidase_C19R"/>
    <property type="match status" value="1"/>
</dbReference>
<dbReference type="InterPro" id="IPR015063">
    <property type="entry name" value="USP8_dimer"/>
</dbReference>